<dbReference type="PANTHER" id="PTHR45982">
    <property type="entry name" value="REGULATOR OF CHROMOSOME CONDENSATION"/>
    <property type="match status" value="1"/>
</dbReference>
<dbReference type="InterPro" id="IPR000408">
    <property type="entry name" value="Reg_chr_condens"/>
</dbReference>
<comment type="caution">
    <text evidence="1">The sequence shown here is derived from an EMBL/GenBank/DDBJ whole genome shotgun (WGS) entry which is preliminary data.</text>
</comment>
<proteinExistence type="predicted"/>
<dbReference type="Proteomes" id="UP001525566">
    <property type="component" value="Unassembled WGS sequence"/>
</dbReference>
<dbReference type="RefSeq" id="WP_259838251.1">
    <property type="nucleotide sequence ID" value="NZ_JAOAMU010000002.1"/>
</dbReference>
<gene>
    <name evidence="1" type="ORF">N0B48_08485</name>
</gene>
<organism evidence="1 2">
    <name type="scientific">Chryseobacterium herbae</name>
    <dbReference type="NCBI Taxonomy" id="2976476"/>
    <lineage>
        <taxon>Bacteria</taxon>
        <taxon>Pseudomonadati</taxon>
        <taxon>Bacteroidota</taxon>
        <taxon>Flavobacteriia</taxon>
        <taxon>Flavobacteriales</taxon>
        <taxon>Weeksellaceae</taxon>
        <taxon>Chryseobacterium group</taxon>
        <taxon>Chryseobacterium</taxon>
    </lineage>
</organism>
<dbReference type="InterPro" id="IPR009091">
    <property type="entry name" value="RCC1/BLIP-II"/>
</dbReference>
<dbReference type="PROSITE" id="PS50012">
    <property type="entry name" value="RCC1_3"/>
    <property type="match status" value="1"/>
</dbReference>
<dbReference type="Gene3D" id="2.130.10.30">
    <property type="entry name" value="Regulator of chromosome condensation 1/beta-lactamase-inhibitor protein II"/>
    <property type="match status" value="1"/>
</dbReference>
<protein>
    <submittedName>
        <fullName evidence="1">Uncharacterized protein</fullName>
    </submittedName>
</protein>
<evidence type="ECO:0000313" key="1">
    <source>
        <dbReference type="EMBL" id="MCT2561920.1"/>
    </source>
</evidence>
<accession>A0ABT2ITE3</accession>
<dbReference type="InterPro" id="IPR051553">
    <property type="entry name" value="Ran_GTPase-activating"/>
</dbReference>
<name>A0ABT2ITE3_9FLAO</name>
<dbReference type="EMBL" id="JAOAMU010000002">
    <property type="protein sequence ID" value="MCT2561920.1"/>
    <property type="molecule type" value="Genomic_DNA"/>
</dbReference>
<keyword evidence="2" id="KW-1185">Reference proteome</keyword>
<dbReference type="PANTHER" id="PTHR45982:SF1">
    <property type="entry name" value="REGULATOR OF CHROMOSOME CONDENSATION"/>
    <property type="match status" value="1"/>
</dbReference>
<sequence>MKKILFCVLLSQALFSQVGIGNTDPKGALDMRGTATTNLGLVLPQTSNVGNVTTPKGTPVLEGTLVWDNQDQCVKFKTASAWSKCMASLNDIPDPGALSSLSSILADGKTPVRVKRDTKGYPLFSSATTGLGYVNEFNSNMYGAGANKITYPCLTNKVGANINPTFVTTLKFVSLSMGGYPSVSDEYLFSVGVTDAGDVYTVGSNEYGQLGRPVGIALLDYTKVNDAIEGLAANEKIIKVIAGGADIALLSNQGNVYMAGSTRYGQAGNGSNANDYQPTFKKILFRTDDGTTAADKFITNIFSSSTMGQSFSAVSSTNKLFAWGRIFGTGLITNKPSTTADYDGNFGETFQTVGYDSQETTYATNVTRTFDTADQILVGSTVKKFIVGIGNSFLLLEDGRLFGLGYTTGLSDPYITSDVTTYTTSPTLMNAVLYPQGNYTNTSPLADDHKIIDMSFSTVNQSGGGFVYAGNIIGNSGGYSSNNGFAYSMVITKKELFMKGYNYTSTSWGSRLGNNWDTPLLPLWTKFDKSATEFSNAEYVAVDAHILRSTIAIKSPGDSNTAGVRLYSSGHGKFGEAGSSVKDGLNGISMIYKAVTY</sequence>
<evidence type="ECO:0000313" key="2">
    <source>
        <dbReference type="Proteomes" id="UP001525566"/>
    </source>
</evidence>
<reference evidence="1 2" key="1">
    <citation type="submission" date="2022-09" db="EMBL/GenBank/DDBJ databases">
        <title>Chryseobacterium oleae sp.nov., isolated from the inter-root soil of Pyrola calliantha H. Andr. in Tibet.</title>
        <authorList>
            <person name="Li Z."/>
        </authorList>
    </citation>
    <scope>NUCLEOTIDE SEQUENCE [LARGE SCALE GENOMIC DNA]</scope>
    <source>
        <strain evidence="2">pc1-10</strain>
    </source>
</reference>
<dbReference type="SUPFAM" id="SSF50985">
    <property type="entry name" value="RCC1/BLIP-II"/>
    <property type="match status" value="1"/>
</dbReference>